<evidence type="ECO:0000313" key="4">
    <source>
        <dbReference type="Proteomes" id="UP000214588"/>
    </source>
</evidence>
<protein>
    <recommendedName>
        <fullName evidence="2">GerMN domain-containing protein</fullName>
    </recommendedName>
</protein>
<feature type="transmembrane region" description="Helical" evidence="1">
    <location>
        <begin position="12"/>
        <end position="37"/>
    </location>
</feature>
<dbReference type="EMBL" id="NIQC01000012">
    <property type="protein sequence ID" value="OWZ83746.1"/>
    <property type="molecule type" value="Genomic_DNA"/>
</dbReference>
<keyword evidence="1" id="KW-1133">Transmembrane helix</keyword>
<evidence type="ECO:0000259" key="2">
    <source>
        <dbReference type="SMART" id="SM00909"/>
    </source>
</evidence>
<sequence length="333" mass="37062">MKGGGVLLSKSKIVLLFTLILTFSLFTTGCFFLDFIFGPDPDEEKEVEEDEGQVEEEPYDDEDMRETMFYMLDDNDNIVPIVRPIEWTEGIATKTLSKMSKSPQNIDFWEGTNLSPPLPSETQVKGMTIDDGLARVNFTEELLDVQGEKEDKVLSSVIYTLTEFDSVDEVELMVGGEFIDTLPAGADVSSYLVRDGLNIEVTSQARAADSQDAVTLYFISNDKKYLVPVTRYIPATDEIEGNAIYELMEGPSSESGLVSYISPELTVNNVSIEGSKIIIDVSNLSDDPESQEEALKQLYYTLIELDKVNEVEITVDGEEPSIDVNLSRINFAT</sequence>
<dbReference type="PROSITE" id="PS51257">
    <property type="entry name" value="PROKAR_LIPOPROTEIN"/>
    <property type="match status" value="1"/>
</dbReference>
<evidence type="ECO:0000313" key="3">
    <source>
        <dbReference type="EMBL" id="OWZ83746.1"/>
    </source>
</evidence>
<dbReference type="SMART" id="SM00909">
    <property type="entry name" value="Germane"/>
    <property type="match status" value="2"/>
</dbReference>
<dbReference type="Pfam" id="PF10646">
    <property type="entry name" value="Germane"/>
    <property type="match status" value="2"/>
</dbReference>
<keyword evidence="1" id="KW-0812">Transmembrane</keyword>
<dbReference type="Proteomes" id="UP000214588">
    <property type="component" value="Unassembled WGS sequence"/>
</dbReference>
<dbReference type="InterPro" id="IPR019606">
    <property type="entry name" value="GerMN"/>
</dbReference>
<comment type="caution">
    <text evidence="3">The sequence shown here is derived from an EMBL/GenBank/DDBJ whole genome shotgun (WGS) entry which is preliminary data.</text>
</comment>
<organism evidence="3 4">
    <name type="scientific">Natranaerobius trueperi</name>
    <dbReference type="NCBI Taxonomy" id="759412"/>
    <lineage>
        <taxon>Bacteria</taxon>
        <taxon>Bacillati</taxon>
        <taxon>Bacillota</taxon>
        <taxon>Clostridia</taxon>
        <taxon>Natranaerobiales</taxon>
        <taxon>Natranaerobiaceae</taxon>
        <taxon>Natranaerobius</taxon>
    </lineage>
</organism>
<evidence type="ECO:0000256" key="1">
    <source>
        <dbReference type="SAM" id="Phobius"/>
    </source>
</evidence>
<dbReference type="AlphaFoldDB" id="A0A226BXM6"/>
<feature type="domain" description="GerMN" evidence="2">
    <location>
        <begin position="92"/>
        <end position="183"/>
    </location>
</feature>
<reference evidence="3 4" key="1">
    <citation type="submission" date="2017-06" db="EMBL/GenBank/DDBJ databases">
        <title>Draft Genome Sequence of Natranaerobius trueperi halophilic, alkalithermophilic bacteria from soda lakes.</title>
        <authorList>
            <person name="Zhao B."/>
        </authorList>
    </citation>
    <scope>NUCLEOTIDE SEQUENCE [LARGE SCALE GENOMIC DNA]</scope>
    <source>
        <strain evidence="3 4">DSM 18760</strain>
    </source>
</reference>
<gene>
    <name evidence="3" type="ORF">CDO51_06535</name>
</gene>
<keyword evidence="1" id="KW-0472">Membrane</keyword>
<accession>A0A226BXM6</accession>
<feature type="domain" description="GerMN" evidence="2">
    <location>
        <begin position="240"/>
        <end position="324"/>
    </location>
</feature>
<keyword evidence="4" id="KW-1185">Reference proteome</keyword>
<name>A0A226BXM6_9FIRM</name>
<proteinExistence type="predicted"/>